<evidence type="ECO:0000313" key="3">
    <source>
        <dbReference type="EMBL" id="RJG25727.1"/>
    </source>
</evidence>
<evidence type="ECO:0000259" key="2">
    <source>
        <dbReference type="Pfam" id="PF16113"/>
    </source>
</evidence>
<gene>
    <name evidence="3" type="ORF">D3872_02750</name>
</gene>
<keyword evidence="1" id="KW-0378">Hydrolase</keyword>
<organism evidence="3 4">
    <name type="scientific">Massilia cavernae</name>
    <dbReference type="NCBI Taxonomy" id="2320864"/>
    <lineage>
        <taxon>Bacteria</taxon>
        <taxon>Pseudomonadati</taxon>
        <taxon>Pseudomonadota</taxon>
        <taxon>Betaproteobacteria</taxon>
        <taxon>Burkholderiales</taxon>
        <taxon>Oxalobacteraceae</taxon>
        <taxon>Telluria group</taxon>
        <taxon>Massilia</taxon>
    </lineage>
</organism>
<dbReference type="AlphaFoldDB" id="A0A418Y786"/>
<dbReference type="Pfam" id="PF16113">
    <property type="entry name" value="ECH_2"/>
    <property type="match status" value="1"/>
</dbReference>
<dbReference type="PANTHER" id="PTHR43176:SF6">
    <property type="entry name" value="3-HYDROXYISOBUTYRYL-COA HYDROLASE"/>
    <property type="match status" value="1"/>
</dbReference>
<accession>A0A418Y786</accession>
<dbReference type="EMBL" id="QYUP01000023">
    <property type="protein sequence ID" value="RJG25727.1"/>
    <property type="molecule type" value="Genomic_DNA"/>
</dbReference>
<dbReference type="OrthoDB" id="9790967at2"/>
<dbReference type="InterPro" id="IPR029045">
    <property type="entry name" value="ClpP/crotonase-like_dom_sf"/>
</dbReference>
<dbReference type="CDD" id="cd06558">
    <property type="entry name" value="crotonase-like"/>
    <property type="match status" value="1"/>
</dbReference>
<dbReference type="Gene3D" id="3.90.226.10">
    <property type="entry name" value="2-enoyl-CoA Hydratase, Chain A, domain 1"/>
    <property type="match status" value="1"/>
</dbReference>
<proteinExistence type="predicted"/>
<keyword evidence="3" id="KW-0413">Isomerase</keyword>
<dbReference type="InterPro" id="IPR032259">
    <property type="entry name" value="HIBYL-CoA-H"/>
</dbReference>
<feature type="domain" description="Enoyl-CoA hydratase/isomerase" evidence="2">
    <location>
        <begin position="14"/>
        <end position="346"/>
    </location>
</feature>
<name>A0A418Y786_9BURK</name>
<dbReference type="Proteomes" id="UP000284006">
    <property type="component" value="Unassembled WGS sequence"/>
</dbReference>
<comment type="caution">
    <text evidence="3">The sequence shown here is derived from an EMBL/GenBank/DDBJ whole genome shotgun (WGS) entry which is preliminary data.</text>
</comment>
<sequence>MSEFVQTRVAKRTGIIILDRPKALNSLSLDMVRALAEVLASWRNDAGIDAVVIQSSSEKALCAGGDIRFFHEVGNATPMGGSALLEDFFTEEYALNHLIHFYPKPYVALMEGVVMGGGMGIAQGGPDCGIRIVTEGTRMAMPEVNIGLFPDVGGSHFLSHAPGQLGNYLGLTGLTIGAADALYVGLADLFVPQAQMGALKELIASTPGAQLRAAIEAFAAPFKGQAGASTLEAKREGIDRHFGAGSVPAVMDSLVKDVDAFFQKALGAMRQRSPLMMCVTHELLARGAKQDVAGCLRMERTMVRHNFEHGEVLEGVRALVIDKDNLPKWNPASLEEVTPEMVERFFKPVWPASAHPLRHL</sequence>
<dbReference type="GO" id="GO:0003860">
    <property type="term" value="F:3-hydroxyisobutyryl-CoA hydrolase activity"/>
    <property type="evidence" value="ECO:0007669"/>
    <property type="project" value="InterPro"/>
</dbReference>
<protein>
    <submittedName>
        <fullName evidence="3">Enoyl-CoA hydratase/isomerase family protein</fullName>
    </submittedName>
</protein>
<evidence type="ECO:0000256" key="1">
    <source>
        <dbReference type="ARBA" id="ARBA00022801"/>
    </source>
</evidence>
<dbReference type="PANTHER" id="PTHR43176">
    <property type="entry name" value="3-HYDROXYISOBUTYRYL-COA HYDROLASE-RELATED"/>
    <property type="match status" value="1"/>
</dbReference>
<dbReference type="InterPro" id="IPR045004">
    <property type="entry name" value="ECH_dom"/>
</dbReference>
<dbReference type="NCBIfam" id="NF004127">
    <property type="entry name" value="PRK05617.1"/>
    <property type="match status" value="1"/>
</dbReference>
<evidence type="ECO:0000313" key="4">
    <source>
        <dbReference type="Proteomes" id="UP000284006"/>
    </source>
</evidence>
<dbReference type="GO" id="GO:0006574">
    <property type="term" value="P:L-valine catabolic process"/>
    <property type="evidence" value="ECO:0007669"/>
    <property type="project" value="TreeGrafter"/>
</dbReference>
<reference evidence="3 4" key="1">
    <citation type="submission" date="2018-09" db="EMBL/GenBank/DDBJ databases">
        <authorList>
            <person name="Zhu H."/>
        </authorList>
    </citation>
    <scope>NUCLEOTIDE SEQUENCE [LARGE SCALE GENOMIC DNA]</scope>
    <source>
        <strain evidence="3 4">K1S02-61</strain>
    </source>
</reference>
<keyword evidence="4" id="KW-1185">Reference proteome</keyword>
<dbReference type="RefSeq" id="WP_119809372.1">
    <property type="nucleotide sequence ID" value="NZ_QYUP01000023.1"/>
</dbReference>
<dbReference type="GO" id="GO:0016853">
    <property type="term" value="F:isomerase activity"/>
    <property type="evidence" value="ECO:0007669"/>
    <property type="project" value="UniProtKB-KW"/>
</dbReference>
<dbReference type="SUPFAM" id="SSF52096">
    <property type="entry name" value="ClpP/crotonase"/>
    <property type="match status" value="1"/>
</dbReference>